<proteinExistence type="predicted"/>
<dbReference type="PANTHER" id="PTHR37951:SF1">
    <property type="entry name" value="TYPE VI SECRETION SYSTEM COMPONENT TSSA1"/>
    <property type="match status" value="1"/>
</dbReference>
<feature type="domain" description="ImpA N-terminal" evidence="2">
    <location>
        <begin position="11"/>
        <end position="129"/>
    </location>
</feature>
<feature type="region of interest" description="Disordered" evidence="1">
    <location>
        <begin position="251"/>
        <end position="274"/>
    </location>
</feature>
<evidence type="ECO:0000256" key="1">
    <source>
        <dbReference type="SAM" id="MobiDB-lite"/>
    </source>
</evidence>
<gene>
    <name evidence="3" type="primary">tssA</name>
    <name evidence="3" type="ORF">G8O00_000941</name>
</gene>
<evidence type="ECO:0000259" key="2">
    <source>
        <dbReference type="Pfam" id="PF06812"/>
    </source>
</evidence>
<dbReference type="InterPro" id="IPR017740">
    <property type="entry name" value="TssA-like"/>
</dbReference>
<organism evidence="3">
    <name type="scientific">Salmonella enterica</name>
    <name type="common">Salmonella choleraesuis</name>
    <dbReference type="NCBI Taxonomy" id="28901"/>
    <lineage>
        <taxon>Bacteria</taxon>
        <taxon>Pseudomonadati</taxon>
        <taxon>Pseudomonadota</taxon>
        <taxon>Gammaproteobacteria</taxon>
        <taxon>Enterobacterales</taxon>
        <taxon>Enterobacteriaceae</taxon>
        <taxon>Salmonella</taxon>
    </lineage>
</organism>
<dbReference type="PANTHER" id="PTHR37951">
    <property type="entry name" value="CYTOPLASMIC PROTEIN-RELATED"/>
    <property type="match status" value="1"/>
</dbReference>
<accession>A0A747XG55</accession>
<dbReference type="NCBIfam" id="TIGR03363">
    <property type="entry name" value="VI_chp_8"/>
    <property type="match status" value="1"/>
</dbReference>
<reference evidence="3" key="1">
    <citation type="journal article" date="2018" name="Genome Biol.">
        <title>SKESA: strategic k-mer extension for scrupulous assemblies.</title>
        <authorList>
            <person name="Souvorov A."/>
            <person name="Agarwala R."/>
            <person name="Lipman D.J."/>
        </authorList>
    </citation>
    <scope>NUCLEOTIDE SEQUENCE</scope>
    <source>
        <strain evidence="3">MA.CK_98/00011163</strain>
    </source>
</reference>
<dbReference type="EMBL" id="DAAVHS010000002">
    <property type="protein sequence ID" value="HAF4697585.1"/>
    <property type="molecule type" value="Genomic_DNA"/>
</dbReference>
<dbReference type="AlphaFoldDB" id="A0A747XG55"/>
<name>A0A747XG55_SALER</name>
<dbReference type="InterPro" id="IPR010657">
    <property type="entry name" value="ImpA_N"/>
</dbReference>
<sequence length="344" mass="38267">MAIRLDCDALLAPLTPSAPAGENVEFTLEYDEIQRSRQSEPEYLSQGEWTTELKKADWPRVRSQCEALLLHTGKDLQVACWLFEACYQIAGLQGICEGARFLTAWTQMYWESGWPLLSEDNEGVRRQNIMDKSAAALRDFLLQFPLFGVPESAFSAWKQAENEAATPGAETLPDAMLYQSIVYSAWVEPLTAGVLCETMDELSQCLDALTILAQTPGICEGLAGEPFSAVLALITTIREALAGVWHTRFPDAEAEPEDGNGQVAGGQTGGREEMNRTSAVEQLKALARYFRQTEPSSPVPFLIERAVRWTGMSALDWLDDITQDNNNLDLVYFVLKGKQERDED</sequence>
<dbReference type="Pfam" id="PF06812">
    <property type="entry name" value="ImpA_N"/>
    <property type="match status" value="1"/>
</dbReference>
<protein>
    <submittedName>
        <fullName evidence="3">Type VI secretion system protein TssA</fullName>
    </submittedName>
</protein>
<comment type="caution">
    <text evidence="3">The sequence shown here is derived from an EMBL/GenBank/DDBJ whole genome shotgun (WGS) entry which is preliminary data.</text>
</comment>
<evidence type="ECO:0000313" key="3">
    <source>
        <dbReference type="EMBL" id="HAF4697585.1"/>
    </source>
</evidence>
<reference evidence="3" key="2">
    <citation type="submission" date="2020-02" db="EMBL/GenBank/DDBJ databases">
        <authorList>
            <consortium name="NCBI Pathogen Detection Project"/>
        </authorList>
    </citation>
    <scope>NUCLEOTIDE SEQUENCE</scope>
    <source>
        <strain evidence="3">MA.CK_98/00011163</strain>
    </source>
</reference>